<dbReference type="InterPro" id="IPR002698">
    <property type="entry name" value="FTHF_cligase"/>
</dbReference>
<accession>A0A074MCP7</accession>
<evidence type="ECO:0000256" key="1">
    <source>
        <dbReference type="PIRSR" id="PIRSR006806-1"/>
    </source>
</evidence>
<dbReference type="GO" id="GO:0046872">
    <property type="term" value="F:metal ion binding"/>
    <property type="evidence" value="ECO:0007669"/>
    <property type="project" value="UniProtKB-KW"/>
</dbReference>
<dbReference type="RefSeq" id="WP_034957543.1">
    <property type="nucleotide sequence ID" value="NZ_JMIW01000001.1"/>
</dbReference>
<feature type="binding site" evidence="1">
    <location>
        <begin position="4"/>
        <end position="8"/>
    </location>
    <ligand>
        <name>ATP</name>
        <dbReference type="ChEBI" id="CHEBI:30616"/>
    </ligand>
</feature>
<comment type="similarity">
    <text evidence="2">Belongs to the 5-formyltetrahydrofolate cyclo-ligase family.</text>
</comment>
<reference evidence="3 4" key="1">
    <citation type="submission" date="2014-04" db="EMBL/GenBank/DDBJ databases">
        <title>A comprehensive comparison of genomes of Erythrobacter spp. strains.</title>
        <authorList>
            <person name="Zheng Q."/>
        </authorList>
    </citation>
    <scope>NUCLEOTIDE SEQUENCE [LARGE SCALE GENOMIC DNA]</scope>
    <source>
        <strain evidence="3 4">DSM 6997</strain>
    </source>
</reference>
<dbReference type="GO" id="GO:0005524">
    <property type="term" value="F:ATP binding"/>
    <property type="evidence" value="ECO:0007669"/>
    <property type="project" value="UniProtKB-KW"/>
</dbReference>
<evidence type="ECO:0000313" key="3">
    <source>
        <dbReference type="EMBL" id="KEO91244.1"/>
    </source>
</evidence>
<comment type="caution">
    <text evidence="3">The sequence shown here is derived from an EMBL/GenBank/DDBJ whole genome shotgun (WGS) entry which is preliminary data.</text>
</comment>
<dbReference type="GO" id="GO:0030272">
    <property type="term" value="F:5-formyltetrahydrofolate cyclo-ligase activity"/>
    <property type="evidence" value="ECO:0007669"/>
    <property type="project" value="UniProtKB-EC"/>
</dbReference>
<dbReference type="EMBL" id="JMIW01000001">
    <property type="protein sequence ID" value="KEO91244.1"/>
    <property type="molecule type" value="Genomic_DNA"/>
</dbReference>
<dbReference type="NCBIfam" id="TIGR02727">
    <property type="entry name" value="MTHFS_bact"/>
    <property type="match status" value="1"/>
</dbReference>
<keyword evidence="4" id="KW-1185">Reference proteome</keyword>
<gene>
    <name evidence="3" type="ORF">EH31_00860</name>
</gene>
<keyword evidence="1 2" id="KW-0067">ATP-binding</keyword>
<keyword evidence="3" id="KW-0436">Ligase</keyword>
<keyword evidence="2" id="KW-0479">Metal-binding</keyword>
<keyword evidence="1 2" id="KW-0547">Nucleotide-binding</keyword>
<evidence type="ECO:0000256" key="2">
    <source>
        <dbReference type="RuleBase" id="RU361279"/>
    </source>
</evidence>
<dbReference type="PIRSF" id="PIRSF006806">
    <property type="entry name" value="FTHF_cligase"/>
    <property type="match status" value="1"/>
</dbReference>
<dbReference type="InterPro" id="IPR037171">
    <property type="entry name" value="NagB/RpiA_transferase-like"/>
</dbReference>
<feature type="binding site" evidence="1">
    <location>
        <begin position="135"/>
        <end position="143"/>
    </location>
    <ligand>
        <name>ATP</name>
        <dbReference type="ChEBI" id="CHEBI:30616"/>
    </ligand>
</feature>
<sequence>MPSKSQLRKSLRKLRREHVLAQPDMVRGLLFNTPPRPLVSMIDASATIGLYHAAEFEAPTTGYARFFHEAGHKIALPHFADETAAMEFRVHTDPHGQTDLEPGHFGLVQPSQNAELISPAILFVPLLGFTKRFERLGQGGGHYDRWLAKHPETTAIGLAWDVQLCEELPVEPHDMKLSGVITPTRMYGLD</sequence>
<comment type="catalytic activity">
    <reaction evidence="2">
        <text>(6S)-5-formyl-5,6,7,8-tetrahydrofolate + ATP = (6R)-5,10-methenyltetrahydrofolate + ADP + phosphate</text>
        <dbReference type="Rhea" id="RHEA:10488"/>
        <dbReference type="ChEBI" id="CHEBI:30616"/>
        <dbReference type="ChEBI" id="CHEBI:43474"/>
        <dbReference type="ChEBI" id="CHEBI:57455"/>
        <dbReference type="ChEBI" id="CHEBI:57457"/>
        <dbReference type="ChEBI" id="CHEBI:456216"/>
        <dbReference type="EC" id="6.3.3.2"/>
    </reaction>
</comment>
<dbReference type="STRING" id="1044.EH31_00860"/>
<dbReference type="EC" id="6.3.3.2" evidence="2"/>
<comment type="cofactor">
    <cofactor evidence="2">
        <name>Mg(2+)</name>
        <dbReference type="ChEBI" id="CHEBI:18420"/>
    </cofactor>
</comment>
<feature type="binding site" evidence="1">
    <location>
        <position position="57"/>
    </location>
    <ligand>
        <name>substrate</name>
    </ligand>
</feature>
<name>A0A074MCP7_ERYLO</name>
<protein>
    <recommendedName>
        <fullName evidence="2">5-formyltetrahydrofolate cyclo-ligase</fullName>
        <ecNumber evidence="2">6.3.3.2</ecNumber>
    </recommendedName>
</protein>
<dbReference type="SUPFAM" id="SSF100950">
    <property type="entry name" value="NagB/RpiA/CoA transferase-like"/>
    <property type="match status" value="1"/>
</dbReference>
<proteinExistence type="inferred from homology"/>
<dbReference type="PANTHER" id="PTHR23407">
    <property type="entry name" value="ATPASE INHIBITOR/5-FORMYLTETRAHYDROFOLATE CYCLO-LIGASE"/>
    <property type="match status" value="1"/>
</dbReference>
<dbReference type="PANTHER" id="PTHR23407:SF11">
    <property type="entry name" value="CHROMOSOME UNDETERMINED SCAFFOLD_24, WHOLE GENOME SHOTGUN SEQUENCE"/>
    <property type="match status" value="1"/>
</dbReference>
<dbReference type="Proteomes" id="UP000027647">
    <property type="component" value="Unassembled WGS sequence"/>
</dbReference>
<dbReference type="eggNOG" id="COG0212">
    <property type="taxonomic scope" value="Bacteria"/>
</dbReference>
<dbReference type="AlphaFoldDB" id="A0A074MCP7"/>
<keyword evidence="2" id="KW-0460">Magnesium</keyword>
<dbReference type="GO" id="GO:0009396">
    <property type="term" value="P:folic acid-containing compound biosynthetic process"/>
    <property type="evidence" value="ECO:0007669"/>
    <property type="project" value="TreeGrafter"/>
</dbReference>
<dbReference type="InterPro" id="IPR024185">
    <property type="entry name" value="FTHF_cligase-like_sf"/>
</dbReference>
<dbReference type="Gene3D" id="3.40.50.10420">
    <property type="entry name" value="NagB/RpiA/CoA transferase-like"/>
    <property type="match status" value="1"/>
</dbReference>
<dbReference type="OrthoDB" id="9801938at2"/>
<evidence type="ECO:0000313" key="4">
    <source>
        <dbReference type="Proteomes" id="UP000027647"/>
    </source>
</evidence>
<organism evidence="3 4">
    <name type="scientific">Erythrobacter longus</name>
    <dbReference type="NCBI Taxonomy" id="1044"/>
    <lineage>
        <taxon>Bacteria</taxon>
        <taxon>Pseudomonadati</taxon>
        <taxon>Pseudomonadota</taxon>
        <taxon>Alphaproteobacteria</taxon>
        <taxon>Sphingomonadales</taxon>
        <taxon>Erythrobacteraceae</taxon>
        <taxon>Erythrobacter/Porphyrobacter group</taxon>
        <taxon>Erythrobacter</taxon>
    </lineage>
</organism>
<dbReference type="GO" id="GO:0035999">
    <property type="term" value="P:tetrahydrofolate interconversion"/>
    <property type="evidence" value="ECO:0007669"/>
    <property type="project" value="TreeGrafter"/>
</dbReference>
<dbReference type="Pfam" id="PF01812">
    <property type="entry name" value="5-FTHF_cyc-lig"/>
    <property type="match status" value="1"/>
</dbReference>